<dbReference type="AlphaFoldDB" id="A0A5F8GIQ4"/>
<reference evidence="2 3" key="1">
    <citation type="journal article" date="2007" name="Nature">
        <title>Genome of the marsupial Monodelphis domestica reveals innovation in non-coding sequences.</title>
        <authorList>
            <person name="Mikkelsen T.S."/>
            <person name="Wakefield M.J."/>
            <person name="Aken B."/>
            <person name="Amemiya C.T."/>
            <person name="Chang J.L."/>
            <person name="Duke S."/>
            <person name="Garber M."/>
            <person name="Gentles A.J."/>
            <person name="Goodstadt L."/>
            <person name="Heger A."/>
            <person name="Jurka J."/>
            <person name="Kamal M."/>
            <person name="Mauceli E."/>
            <person name="Searle S.M."/>
            <person name="Sharpe T."/>
            <person name="Baker M.L."/>
            <person name="Batzer M.A."/>
            <person name="Benos P.V."/>
            <person name="Belov K."/>
            <person name="Clamp M."/>
            <person name="Cook A."/>
            <person name="Cuff J."/>
            <person name="Das R."/>
            <person name="Davidow L."/>
            <person name="Deakin J.E."/>
            <person name="Fazzari M.J."/>
            <person name="Glass J.L."/>
            <person name="Grabherr M."/>
            <person name="Greally J.M."/>
            <person name="Gu W."/>
            <person name="Hore T.A."/>
            <person name="Huttley G.A."/>
            <person name="Kleber M."/>
            <person name="Jirtle R.L."/>
            <person name="Koina E."/>
            <person name="Lee J.T."/>
            <person name="Mahony S."/>
            <person name="Marra M.A."/>
            <person name="Miller R.D."/>
            <person name="Nicholls R.D."/>
            <person name="Oda M."/>
            <person name="Papenfuss A.T."/>
            <person name="Parra Z.E."/>
            <person name="Pollock D.D."/>
            <person name="Ray D.A."/>
            <person name="Schein J.E."/>
            <person name="Speed T.P."/>
            <person name="Thompson K."/>
            <person name="VandeBerg J.L."/>
            <person name="Wade C.M."/>
            <person name="Walker J.A."/>
            <person name="Waters P.D."/>
            <person name="Webber C."/>
            <person name="Weidman J.R."/>
            <person name="Xie X."/>
            <person name="Zody M.C."/>
            <person name="Baldwin J."/>
            <person name="Abdouelleil A."/>
            <person name="Abdulkadir J."/>
            <person name="Abebe A."/>
            <person name="Abera B."/>
            <person name="Abreu J."/>
            <person name="Acer S.C."/>
            <person name="Aftuck L."/>
            <person name="Alexander A."/>
            <person name="An P."/>
            <person name="Anderson E."/>
            <person name="Anderson S."/>
            <person name="Arachi H."/>
            <person name="Azer M."/>
            <person name="Bachantsang P."/>
            <person name="Barry A."/>
            <person name="Bayul T."/>
            <person name="Berlin A."/>
            <person name="Bessette D."/>
            <person name="Bloom T."/>
            <person name="Bloom T."/>
            <person name="Boguslavskiy L."/>
            <person name="Bonnet C."/>
            <person name="Boukhgalter B."/>
            <person name="Bourzgui I."/>
            <person name="Brown A."/>
            <person name="Cahill P."/>
            <person name="Channer S."/>
            <person name="Cheshatsang Y."/>
            <person name="Chuda L."/>
            <person name="Citroen M."/>
            <person name="Collymore A."/>
            <person name="Cooke P."/>
            <person name="Costello M."/>
            <person name="D'Aco K."/>
            <person name="Daza R."/>
            <person name="De Haan G."/>
            <person name="DeGray S."/>
            <person name="DeMaso C."/>
            <person name="Dhargay N."/>
            <person name="Dooley K."/>
            <person name="Dooley E."/>
            <person name="Doricent M."/>
            <person name="Dorje P."/>
            <person name="Dorjee K."/>
            <person name="Dupes A."/>
            <person name="Elong R."/>
            <person name="Falk J."/>
            <person name="Farina A."/>
            <person name="Faro S."/>
            <person name="Ferguson D."/>
            <person name="Fisher S."/>
            <person name="Foley C.D."/>
            <person name="Franke A."/>
            <person name="Friedrich D."/>
            <person name="Gadbois L."/>
            <person name="Gearin G."/>
            <person name="Gearin C.R."/>
            <person name="Giannoukos G."/>
            <person name="Goode T."/>
            <person name="Graham J."/>
            <person name="Grandbois E."/>
            <person name="Grewal S."/>
            <person name="Gyaltsen K."/>
            <person name="Hafez N."/>
            <person name="Hagos B."/>
            <person name="Hall J."/>
            <person name="Henson C."/>
            <person name="Hollinger A."/>
            <person name="Honan T."/>
            <person name="Huard M.D."/>
            <person name="Hughes L."/>
            <person name="Hurhula B."/>
            <person name="Husby M.E."/>
            <person name="Kamat A."/>
            <person name="Kanga B."/>
            <person name="Kashin S."/>
            <person name="Khazanovich D."/>
            <person name="Kisner P."/>
            <person name="Lance K."/>
            <person name="Lara M."/>
            <person name="Lee W."/>
            <person name="Lennon N."/>
            <person name="Letendre F."/>
            <person name="LeVine R."/>
            <person name="Lipovsky A."/>
            <person name="Liu X."/>
            <person name="Liu J."/>
            <person name="Liu S."/>
            <person name="Lokyitsang T."/>
            <person name="Lokyitsang Y."/>
            <person name="Lubonja R."/>
            <person name="Lui A."/>
            <person name="MacDonald P."/>
            <person name="Magnisalis V."/>
            <person name="Maru K."/>
            <person name="Matthews C."/>
            <person name="McCusker W."/>
            <person name="McDonough S."/>
            <person name="Mehta T."/>
            <person name="Meldrim J."/>
            <person name="Meneus L."/>
            <person name="Mihai O."/>
            <person name="Mihalev A."/>
            <person name="Mihova T."/>
            <person name="Mittelman R."/>
            <person name="Mlenga V."/>
            <person name="Montmayeur A."/>
            <person name="Mulrain L."/>
            <person name="Navidi A."/>
            <person name="Naylor J."/>
            <person name="Negash T."/>
            <person name="Nguyen T."/>
            <person name="Nguyen N."/>
            <person name="Nicol R."/>
            <person name="Norbu C."/>
            <person name="Norbu N."/>
            <person name="Novod N."/>
            <person name="O'Neill B."/>
            <person name="Osman S."/>
            <person name="Markiewicz E."/>
            <person name="Oyono O.L."/>
            <person name="Patti C."/>
            <person name="Phunkhang P."/>
            <person name="Pierre F."/>
            <person name="Priest M."/>
            <person name="Raghuraman S."/>
            <person name="Rege F."/>
            <person name="Reyes R."/>
            <person name="Rise C."/>
            <person name="Rogov P."/>
            <person name="Ross K."/>
            <person name="Ryan E."/>
            <person name="Settipalli S."/>
            <person name="Shea T."/>
            <person name="Sherpa N."/>
            <person name="Shi L."/>
            <person name="Shih D."/>
            <person name="Sparrow T."/>
            <person name="Spaulding J."/>
            <person name="Stalker J."/>
            <person name="Stange-Thomann N."/>
            <person name="Stavropoulos S."/>
            <person name="Stone C."/>
            <person name="Strader C."/>
            <person name="Tesfaye S."/>
            <person name="Thomson T."/>
            <person name="Thoulutsang Y."/>
            <person name="Thoulutsang D."/>
            <person name="Topham K."/>
            <person name="Topping I."/>
            <person name="Tsamla T."/>
            <person name="Vassiliev H."/>
            <person name="Vo A."/>
            <person name="Wangchuk T."/>
            <person name="Wangdi T."/>
            <person name="Weiand M."/>
            <person name="Wilkinson J."/>
            <person name="Wilson A."/>
            <person name="Yadav S."/>
            <person name="Young G."/>
            <person name="Yu Q."/>
            <person name="Zembek L."/>
            <person name="Zhong D."/>
            <person name="Zimmer A."/>
            <person name="Zwirko Z."/>
            <person name="Jaffe D.B."/>
            <person name="Alvarez P."/>
            <person name="Brockman W."/>
            <person name="Butler J."/>
            <person name="Chin C."/>
            <person name="Gnerre S."/>
            <person name="MacCallum I."/>
            <person name="Graves J.A."/>
            <person name="Ponting C.P."/>
            <person name="Breen M."/>
            <person name="Samollow P.B."/>
            <person name="Lander E.S."/>
            <person name="Lindblad-Toh K."/>
        </authorList>
    </citation>
    <scope>NUCLEOTIDE SEQUENCE [LARGE SCALE GENOMIC DNA]</scope>
</reference>
<evidence type="ECO:0000313" key="2">
    <source>
        <dbReference type="Ensembl" id="ENSMODP00000047488.1"/>
    </source>
</evidence>
<feature type="signal peptide" evidence="1">
    <location>
        <begin position="1"/>
        <end position="24"/>
    </location>
</feature>
<feature type="chain" id="PRO_5023812886" description="UPAR/Ly6 domain-containing protein" evidence="1">
    <location>
        <begin position="25"/>
        <end position="114"/>
    </location>
</feature>
<organism evidence="2 3">
    <name type="scientific">Monodelphis domestica</name>
    <name type="common">Gray short-tailed opossum</name>
    <dbReference type="NCBI Taxonomy" id="13616"/>
    <lineage>
        <taxon>Eukaryota</taxon>
        <taxon>Metazoa</taxon>
        <taxon>Chordata</taxon>
        <taxon>Craniata</taxon>
        <taxon>Vertebrata</taxon>
        <taxon>Euteleostomi</taxon>
        <taxon>Mammalia</taxon>
        <taxon>Metatheria</taxon>
        <taxon>Didelphimorphia</taxon>
        <taxon>Didelphidae</taxon>
        <taxon>Monodelphis</taxon>
    </lineage>
</organism>
<keyword evidence="3" id="KW-1185">Reference proteome</keyword>
<evidence type="ECO:0000256" key="1">
    <source>
        <dbReference type="SAM" id="SignalP"/>
    </source>
</evidence>
<reference evidence="2" key="3">
    <citation type="submission" date="2025-09" db="UniProtKB">
        <authorList>
            <consortium name="Ensembl"/>
        </authorList>
    </citation>
    <scope>IDENTIFICATION</scope>
</reference>
<name>A0A5F8GIQ4_MONDO</name>
<protein>
    <recommendedName>
        <fullName evidence="4">UPAR/Ly6 domain-containing protein</fullName>
    </recommendedName>
</protein>
<dbReference type="InParanoid" id="A0A5F8GIQ4"/>
<reference evidence="2" key="2">
    <citation type="submission" date="2025-08" db="UniProtKB">
        <authorList>
            <consortium name="Ensembl"/>
        </authorList>
    </citation>
    <scope>IDENTIFICATION</scope>
</reference>
<evidence type="ECO:0000313" key="3">
    <source>
        <dbReference type="Proteomes" id="UP000002280"/>
    </source>
</evidence>
<dbReference type="Ensembl" id="ENSMODT00000080175.1">
    <property type="protein sequence ID" value="ENSMODP00000047488.1"/>
    <property type="gene ID" value="ENSMODG00000051605.1"/>
</dbReference>
<dbReference type="Proteomes" id="UP000002280">
    <property type="component" value="Chromosome 4"/>
</dbReference>
<evidence type="ECO:0008006" key="4">
    <source>
        <dbReference type="Google" id="ProtNLM"/>
    </source>
</evidence>
<keyword evidence="1" id="KW-0732">Signal</keyword>
<sequence length="114" mass="12528">MDKLFLLSFSLLYLLGGEFRKVVGILLWGTECAVCKVYKKNACLDGENTCTTTATQGCRTRFYYVYSKETGEEIKTNTPCGPDLVSSAHGLSGSSLSYVCCGEPNCNKNINQKM</sequence>
<accession>A0A5F8GIQ4</accession>
<proteinExistence type="predicted"/>